<gene>
    <name evidence="3" type="ORF">H7965_27675</name>
</gene>
<dbReference type="Proteomes" id="UP000600101">
    <property type="component" value="Unassembled WGS sequence"/>
</dbReference>
<feature type="signal peptide" evidence="2">
    <location>
        <begin position="1"/>
        <end position="25"/>
    </location>
</feature>
<evidence type="ECO:0000256" key="2">
    <source>
        <dbReference type="SAM" id="SignalP"/>
    </source>
</evidence>
<dbReference type="AlphaFoldDB" id="A0A9X0R5P2"/>
<sequence length="137" mass="14680">MHRVARRVRLLLAALMLLTGLLGQAGHEWAHAGVESQRAWSEAMEAEQAWLTGLGSAEGDTEPDVQIFAAGQGHSHGDSPDTQTDGLATDHAHSVVFLMPPGSAPDMRGRPTTKSWPAPVHIPIAPFDSPDRPPRNV</sequence>
<evidence type="ECO:0008006" key="5">
    <source>
        <dbReference type="Google" id="ProtNLM"/>
    </source>
</evidence>
<feature type="chain" id="PRO_5040920725" description="DUF2946 domain-containing protein" evidence="2">
    <location>
        <begin position="26"/>
        <end position="137"/>
    </location>
</feature>
<dbReference type="EMBL" id="JACOMF010000108">
    <property type="protein sequence ID" value="MBC4019023.1"/>
    <property type="molecule type" value="Genomic_DNA"/>
</dbReference>
<accession>A0A9X0R5P2</accession>
<dbReference type="RefSeq" id="WP_186773758.1">
    <property type="nucleotide sequence ID" value="NZ_JACOMF010000108.1"/>
</dbReference>
<reference evidence="3" key="1">
    <citation type="submission" date="2020-08" db="EMBL/GenBank/DDBJ databases">
        <authorList>
            <person name="Hu Y."/>
            <person name="Nguyen S.V."/>
            <person name="Li F."/>
            <person name="Fanning S."/>
        </authorList>
    </citation>
    <scope>NUCLEOTIDE SEQUENCE</scope>
    <source>
        <strain evidence="3">SYSU D8009</strain>
    </source>
</reference>
<keyword evidence="2" id="KW-0732">Signal</keyword>
<evidence type="ECO:0000313" key="3">
    <source>
        <dbReference type="EMBL" id="MBC4019023.1"/>
    </source>
</evidence>
<comment type="caution">
    <text evidence="3">The sequence shown here is derived from an EMBL/GenBank/DDBJ whole genome shotgun (WGS) entry which is preliminary data.</text>
</comment>
<evidence type="ECO:0000313" key="4">
    <source>
        <dbReference type="Proteomes" id="UP000600101"/>
    </source>
</evidence>
<organism evidence="3 4">
    <name type="scientific">Siccirubricoccus deserti</name>
    <dbReference type="NCBI Taxonomy" id="2013562"/>
    <lineage>
        <taxon>Bacteria</taxon>
        <taxon>Pseudomonadati</taxon>
        <taxon>Pseudomonadota</taxon>
        <taxon>Alphaproteobacteria</taxon>
        <taxon>Acetobacterales</taxon>
        <taxon>Roseomonadaceae</taxon>
        <taxon>Siccirubricoccus</taxon>
    </lineage>
</organism>
<name>A0A9X0R5P2_9PROT</name>
<keyword evidence="4" id="KW-1185">Reference proteome</keyword>
<evidence type="ECO:0000256" key="1">
    <source>
        <dbReference type="SAM" id="MobiDB-lite"/>
    </source>
</evidence>
<feature type="region of interest" description="Disordered" evidence="1">
    <location>
        <begin position="97"/>
        <end position="137"/>
    </location>
</feature>
<protein>
    <recommendedName>
        <fullName evidence="5">DUF2946 domain-containing protein</fullName>
    </recommendedName>
</protein>
<proteinExistence type="predicted"/>